<sequence length="99" mass="11438">MFDKLIRFSIDKIVKAKYGNYFDSLHKDPEYIEAMKGVKTAADRINAAGEAVVNAENNLKKDYDEYAKNYGKKAAEQFKAQNEAGTWDREWFSKKYGLK</sequence>
<dbReference type="AlphaFoldDB" id="A0A328YEN1"/>
<proteinExistence type="predicted"/>
<gene>
    <name evidence="1" type="ORF">CLV55_10526</name>
</gene>
<reference evidence="1 2" key="1">
    <citation type="submission" date="2018-06" db="EMBL/GenBank/DDBJ databases">
        <title>Genomic Encyclopedia of Archaeal and Bacterial Type Strains, Phase II (KMG-II): from individual species to whole genera.</title>
        <authorList>
            <person name="Goeker M."/>
        </authorList>
    </citation>
    <scope>NUCLEOTIDE SEQUENCE [LARGE SCALE GENOMIC DNA]</scope>
    <source>
        <strain evidence="1 2">DSM 25663</strain>
    </source>
</reference>
<comment type="caution">
    <text evidence="1">The sequence shown here is derived from an EMBL/GenBank/DDBJ whole genome shotgun (WGS) entry which is preliminary data.</text>
</comment>
<keyword evidence="2" id="KW-1185">Reference proteome</keyword>
<organism evidence="1 2">
    <name type="scientific">Flavobacterium aciduliphilum</name>
    <dbReference type="NCBI Taxonomy" id="1101402"/>
    <lineage>
        <taxon>Bacteria</taxon>
        <taxon>Pseudomonadati</taxon>
        <taxon>Bacteroidota</taxon>
        <taxon>Flavobacteriia</taxon>
        <taxon>Flavobacteriales</taxon>
        <taxon>Flavobacteriaceae</taxon>
        <taxon>Flavobacterium</taxon>
    </lineage>
</organism>
<dbReference type="EMBL" id="QLSZ01000005">
    <property type="protein sequence ID" value="RAR72461.1"/>
    <property type="molecule type" value="Genomic_DNA"/>
</dbReference>
<protein>
    <submittedName>
        <fullName evidence="1">Uncharacterized protein</fullName>
    </submittedName>
</protein>
<dbReference type="Proteomes" id="UP000248840">
    <property type="component" value="Unassembled WGS sequence"/>
</dbReference>
<evidence type="ECO:0000313" key="2">
    <source>
        <dbReference type="Proteomes" id="UP000248840"/>
    </source>
</evidence>
<evidence type="ECO:0000313" key="1">
    <source>
        <dbReference type="EMBL" id="RAR72461.1"/>
    </source>
</evidence>
<name>A0A328YEN1_9FLAO</name>
<accession>A0A328YEN1</accession>